<feature type="region of interest" description="Disordered" evidence="1">
    <location>
        <begin position="339"/>
        <end position="368"/>
    </location>
</feature>
<evidence type="ECO:0000313" key="2">
    <source>
        <dbReference type="EMBL" id="VAW15828.1"/>
    </source>
</evidence>
<gene>
    <name evidence="2" type="ORF">MNBD_BACTEROID03-2374</name>
</gene>
<dbReference type="NCBIfam" id="TIGR03519">
    <property type="entry name" value="T9SS_PorP_fam"/>
    <property type="match status" value="1"/>
</dbReference>
<accession>A0A3B0TCW4</accession>
<proteinExistence type="predicted"/>
<protein>
    <submittedName>
        <fullName evidence="2">Erythrocyte binding protein 3</fullName>
    </submittedName>
</protein>
<dbReference type="EMBL" id="UOEL01000127">
    <property type="protein sequence ID" value="VAW15828.1"/>
    <property type="molecule type" value="Genomic_DNA"/>
</dbReference>
<name>A0A3B0TCW4_9ZZZZ</name>
<sequence>MIKQAALIPTFLILFVGAAQEVSLPADLRQHTLTQYNSSLFNPTFSLDRNNPESVSFWTRWQWQNIDADPTTLFLNYTRSLNDKSVAGAAFFQHNTGIFFNTGGVVNYAYSIKFNPLIKLSVGANLFGFVQELADDRFQPEPLPGLPRTEATNDFILQFAPGVNLSIEKFSLGLASENLVDYNFKKKESNTVTSDKIFMGMASYDFPVFVSDSTAYIRPSIYLRTIPEQENQIGVNALLSTQKYWGQVGYNNFYGISIGAGGTILNRFSLGAVLEFGTSASINSKNPSFEIIASYFLGKPEERRDIVSNVLFDEEHMVFLNEEATAEKMKEELEKVQASANGVEVAEEKEIEEKEPEEEVTQTLSKKETKKLAAQERALAKEQRKDSIATVKKQKEALALNKKQEKEQELARSEEAKKEEALAAAQEVAKEQQRLDTIEAAKVAAEEAEKKAAEEVVEVAQEKAPIKPEAGEKYEEVDTEDGLEPGFYLIANVFGTQKYFNAFMKDLADKGMQPKSFLRNLNNYNYAYLKRYDTMSEARKGRNSNFNGKYSGKTWIFRVVGK</sequence>
<dbReference type="Pfam" id="PF11751">
    <property type="entry name" value="PorP_SprF"/>
    <property type="match status" value="1"/>
</dbReference>
<evidence type="ECO:0000256" key="1">
    <source>
        <dbReference type="SAM" id="MobiDB-lite"/>
    </source>
</evidence>
<dbReference type="AlphaFoldDB" id="A0A3B0TCW4"/>
<dbReference type="InterPro" id="IPR019861">
    <property type="entry name" value="PorP/SprF_Bacteroidetes"/>
</dbReference>
<organism evidence="2">
    <name type="scientific">hydrothermal vent metagenome</name>
    <dbReference type="NCBI Taxonomy" id="652676"/>
    <lineage>
        <taxon>unclassified sequences</taxon>
        <taxon>metagenomes</taxon>
        <taxon>ecological metagenomes</taxon>
    </lineage>
</organism>
<reference evidence="2" key="1">
    <citation type="submission" date="2018-06" db="EMBL/GenBank/DDBJ databases">
        <authorList>
            <person name="Zhirakovskaya E."/>
        </authorList>
    </citation>
    <scope>NUCLEOTIDE SEQUENCE</scope>
</reference>